<evidence type="ECO:0000313" key="1">
    <source>
        <dbReference type="EMBL" id="GAT29872.1"/>
    </source>
</evidence>
<proteinExistence type="predicted"/>
<comment type="caution">
    <text evidence="1">The sequence shown here is derived from an EMBL/GenBank/DDBJ whole genome shotgun (WGS) entry which is preliminary data.</text>
</comment>
<reference evidence="2" key="2">
    <citation type="submission" date="2016-02" db="EMBL/GenBank/DDBJ databases">
        <title>Genome sequencing of Aspergillus luchuensis NBRC 4314.</title>
        <authorList>
            <person name="Yamada O."/>
        </authorList>
    </citation>
    <scope>NUCLEOTIDE SEQUENCE [LARGE SCALE GENOMIC DNA]</scope>
    <source>
        <strain evidence="2">RIB 2604</strain>
    </source>
</reference>
<name>A0A146FY24_ASPKA</name>
<organism evidence="1 2">
    <name type="scientific">Aspergillus kawachii</name>
    <name type="common">White koji mold</name>
    <name type="synonym">Aspergillus awamori var. kawachi</name>
    <dbReference type="NCBI Taxonomy" id="1069201"/>
    <lineage>
        <taxon>Eukaryota</taxon>
        <taxon>Fungi</taxon>
        <taxon>Dikarya</taxon>
        <taxon>Ascomycota</taxon>
        <taxon>Pezizomycotina</taxon>
        <taxon>Eurotiomycetes</taxon>
        <taxon>Eurotiomycetidae</taxon>
        <taxon>Eurotiales</taxon>
        <taxon>Aspergillaceae</taxon>
        <taxon>Aspergillus</taxon>
        <taxon>Aspergillus subgen. Circumdati</taxon>
    </lineage>
</organism>
<dbReference type="EMBL" id="BCWF01000030">
    <property type="protein sequence ID" value="GAT29872.1"/>
    <property type="molecule type" value="Genomic_DNA"/>
</dbReference>
<protein>
    <submittedName>
        <fullName evidence="1">LysM domain protein</fullName>
    </submittedName>
</protein>
<evidence type="ECO:0000313" key="2">
    <source>
        <dbReference type="Proteomes" id="UP000075230"/>
    </source>
</evidence>
<dbReference type="Proteomes" id="UP000075230">
    <property type="component" value="Unassembled WGS sequence"/>
</dbReference>
<accession>A0A146FY24</accession>
<dbReference type="AlphaFoldDB" id="A0A146FY24"/>
<sequence>MRAVETRYTGLRPNFFARGMKNTQPTARPTKFTDMARFSWAYVTSRSTTINCQKIAWIESLSTTISTEPSVNGRSN</sequence>
<reference evidence="1 2" key="1">
    <citation type="journal article" date="2016" name="DNA Res.">
        <title>Genome sequence of Aspergillus luchuensis NBRC 4314.</title>
        <authorList>
            <person name="Yamada O."/>
            <person name="Machida M."/>
            <person name="Hosoyama A."/>
            <person name="Goto M."/>
            <person name="Takahashi T."/>
            <person name="Futagami T."/>
            <person name="Yamagata Y."/>
            <person name="Takeuchi M."/>
            <person name="Kobayashi T."/>
            <person name="Koike H."/>
            <person name="Abe K."/>
            <person name="Asai K."/>
            <person name="Arita M."/>
            <person name="Fujita N."/>
            <person name="Fukuda K."/>
            <person name="Higa K."/>
            <person name="Horikawa H."/>
            <person name="Ishikawa T."/>
            <person name="Jinno K."/>
            <person name="Kato Y."/>
            <person name="Kirimura K."/>
            <person name="Mizutani O."/>
            <person name="Nakasone K."/>
            <person name="Sano M."/>
            <person name="Shiraishi Y."/>
            <person name="Tsukahara M."/>
            <person name="Gomi K."/>
        </authorList>
    </citation>
    <scope>NUCLEOTIDE SEQUENCE [LARGE SCALE GENOMIC DNA]</scope>
    <source>
        <strain evidence="1 2">RIB 2604</strain>
    </source>
</reference>
<gene>
    <name evidence="1" type="ORF">RIB2604_03102060</name>
</gene>